<dbReference type="Pfam" id="PF02771">
    <property type="entry name" value="Acyl-CoA_dh_N"/>
    <property type="match status" value="1"/>
</dbReference>
<evidence type="ECO:0000256" key="4">
    <source>
        <dbReference type="ARBA" id="ARBA00022827"/>
    </source>
</evidence>
<dbReference type="EMBL" id="VGIY01000045">
    <property type="protein sequence ID" value="MBM3316823.1"/>
    <property type="molecule type" value="Genomic_DNA"/>
</dbReference>
<comment type="similarity">
    <text evidence="2 6">Belongs to the acyl-CoA dehydrogenase family.</text>
</comment>
<evidence type="ECO:0000256" key="3">
    <source>
        <dbReference type="ARBA" id="ARBA00022630"/>
    </source>
</evidence>
<dbReference type="FunFam" id="2.40.110.10:FF:000001">
    <property type="entry name" value="Acyl-CoA dehydrogenase, mitochondrial"/>
    <property type="match status" value="1"/>
</dbReference>
<dbReference type="PROSITE" id="PS00072">
    <property type="entry name" value="ACYL_COA_DH_1"/>
    <property type="match status" value="1"/>
</dbReference>
<dbReference type="PANTHER" id="PTHR43884">
    <property type="entry name" value="ACYL-COA DEHYDROGENASE"/>
    <property type="match status" value="1"/>
</dbReference>
<evidence type="ECO:0000256" key="5">
    <source>
        <dbReference type="ARBA" id="ARBA00023002"/>
    </source>
</evidence>
<dbReference type="PANTHER" id="PTHR43884:SF12">
    <property type="entry name" value="ISOVALERYL-COA DEHYDROGENASE, MITOCHONDRIAL-RELATED"/>
    <property type="match status" value="1"/>
</dbReference>
<dbReference type="InterPro" id="IPR046373">
    <property type="entry name" value="Acyl-CoA_Oxase/DH_mid-dom_sf"/>
</dbReference>
<keyword evidence="4 6" id="KW-0274">FAD</keyword>
<evidence type="ECO:0000256" key="1">
    <source>
        <dbReference type="ARBA" id="ARBA00001974"/>
    </source>
</evidence>
<evidence type="ECO:0000259" key="7">
    <source>
        <dbReference type="Pfam" id="PF00441"/>
    </source>
</evidence>
<dbReference type="CDD" id="cd01158">
    <property type="entry name" value="SCAD_SBCAD"/>
    <property type="match status" value="1"/>
</dbReference>
<dbReference type="InterPro" id="IPR006089">
    <property type="entry name" value="Acyl-CoA_DH_CS"/>
</dbReference>
<dbReference type="GO" id="GO:0003995">
    <property type="term" value="F:acyl-CoA dehydrogenase activity"/>
    <property type="evidence" value="ECO:0007669"/>
    <property type="project" value="InterPro"/>
</dbReference>
<evidence type="ECO:0000313" key="11">
    <source>
        <dbReference type="Proteomes" id="UP000748308"/>
    </source>
</evidence>
<dbReference type="AlphaFoldDB" id="A0A937X6M0"/>
<dbReference type="Gene3D" id="1.20.140.10">
    <property type="entry name" value="Butyryl-CoA Dehydrogenase, subunit A, domain 3"/>
    <property type="match status" value="1"/>
</dbReference>
<dbReference type="InterPro" id="IPR036250">
    <property type="entry name" value="AcylCo_DH-like_C"/>
</dbReference>
<proteinExistence type="inferred from homology"/>
<sequence length="379" mass="41678">MDFELTEEQRLIQETARDFAERELIPIAEKVDETREAPLDKVKMLGELGFLGMLVPEEYGGAGLDDVSYVLAMEEIARGCASTCVIMDVNNSLVCEPLRMFGNEEQKRRVLTPLARGERLGAYCLTEPDAGSDAGSVKTRAVLDGDDYILTGTKIFVTNGGFANTFIVFANSDPEKGSRGITAFIVEEERGVKRGTREKTLGIRASTTYEILFEEVRVPRANVLGEPGKGFKIAMEALDSGRIGIAAQAVGIARAAFERSVNHAKTRQQFGRPIGDFQAIQWKLADMAVQIEAAHLLTMRAAVLRDTGGDYVTASAMAKLYASRVAVETADAAIQVHGGYGYTQEYHVERHFRDAKITELYEGTSEIQRLIIARRLLRG</sequence>
<dbReference type="Pfam" id="PF02770">
    <property type="entry name" value="Acyl-CoA_dh_M"/>
    <property type="match status" value="1"/>
</dbReference>
<comment type="cofactor">
    <cofactor evidence="1 6">
        <name>FAD</name>
        <dbReference type="ChEBI" id="CHEBI:57692"/>
    </cofactor>
</comment>
<organism evidence="10 11">
    <name type="scientific">Eiseniibacteriota bacterium</name>
    <dbReference type="NCBI Taxonomy" id="2212470"/>
    <lineage>
        <taxon>Bacteria</taxon>
        <taxon>Candidatus Eiseniibacteriota</taxon>
    </lineage>
</organism>
<reference evidence="10" key="1">
    <citation type="submission" date="2019-03" db="EMBL/GenBank/DDBJ databases">
        <title>Lake Tanganyika Metagenome-Assembled Genomes (MAGs).</title>
        <authorList>
            <person name="Tran P."/>
        </authorList>
    </citation>
    <scope>NUCLEOTIDE SEQUENCE</scope>
    <source>
        <strain evidence="10">M_DeepCast_400m_m2_100</strain>
    </source>
</reference>
<feature type="domain" description="Acyl-CoA oxidase/dehydrogenase middle" evidence="8">
    <location>
        <begin position="122"/>
        <end position="216"/>
    </location>
</feature>
<gene>
    <name evidence="10" type="ORF">FJY75_03125</name>
</gene>
<dbReference type="InterPro" id="IPR009075">
    <property type="entry name" value="AcylCo_DH/oxidase_C"/>
</dbReference>
<evidence type="ECO:0000259" key="9">
    <source>
        <dbReference type="Pfam" id="PF02771"/>
    </source>
</evidence>
<protein>
    <submittedName>
        <fullName evidence="10">Acyl-CoA dehydrogenase</fullName>
    </submittedName>
</protein>
<keyword evidence="5 6" id="KW-0560">Oxidoreductase</keyword>
<dbReference type="PROSITE" id="PS00073">
    <property type="entry name" value="ACYL_COA_DH_2"/>
    <property type="match status" value="1"/>
</dbReference>
<dbReference type="Gene3D" id="1.10.540.10">
    <property type="entry name" value="Acyl-CoA dehydrogenase/oxidase, N-terminal domain"/>
    <property type="match status" value="1"/>
</dbReference>
<evidence type="ECO:0000259" key="8">
    <source>
        <dbReference type="Pfam" id="PF02770"/>
    </source>
</evidence>
<evidence type="ECO:0000256" key="6">
    <source>
        <dbReference type="RuleBase" id="RU362125"/>
    </source>
</evidence>
<feature type="domain" description="Acyl-CoA dehydrogenase/oxidase C-terminal" evidence="7">
    <location>
        <begin position="228"/>
        <end position="377"/>
    </location>
</feature>
<evidence type="ECO:0000256" key="2">
    <source>
        <dbReference type="ARBA" id="ARBA00009347"/>
    </source>
</evidence>
<comment type="caution">
    <text evidence="10">The sequence shown here is derived from an EMBL/GenBank/DDBJ whole genome shotgun (WGS) entry which is preliminary data.</text>
</comment>
<dbReference type="InterPro" id="IPR037069">
    <property type="entry name" value="AcylCoA_DH/ox_N_sf"/>
</dbReference>
<dbReference type="GO" id="GO:0050660">
    <property type="term" value="F:flavin adenine dinucleotide binding"/>
    <property type="evidence" value="ECO:0007669"/>
    <property type="project" value="InterPro"/>
</dbReference>
<keyword evidence="3 6" id="KW-0285">Flavoprotein</keyword>
<feature type="domain" description="Acyl-CoA dehydrogenase/oxidase N-terminal" evidence="9">
    <location>
        <begin position="6"/>
        <end position="118"/>
    </location>
</feature>
<dbReference type="Proteomes" id="UP000748308">
    <property type="component" value="Unassembled WGS sequence"/>
</dbReference>
<dbReference type="InterPro" id="IPR006091">
    <property type="entry name" value="Acyl-CoA_Oxase/DH_mid-dom"/>
</dbReference>
<dbReference type="Gene3D" id="2.40.110.10">
    <property type="entry name" value="Butyryl-CoA Dehydrogenase, subunit A, domain 2"/>
    <property type="match status" value="1"/>
</dbReference>
<dbReference type="FunFam" id="1.10.540.10:FF:000002">
    <property type="entry name" value="Acyl-CoA dehydrogenase FadE19"/>
    <property type="match status" value="1"/>
</dbReference>
<evidence type="ECO:0000313" key="10">
    <source>
        <dbReference type="EMBL" id="MBM3316823.1"/>
    </source>
</evidence>
<dbReference type="FunFam" id="1.20.140.10:FF:000004">
    <property type="entry name" value="Acyl-CoA dehydrogenase FadE25"/>
    <property type="match status" value="1"/>
</dbReference>
<dbReference type="InterPro" id="IPR013786">
    <property type="entry name" value="AcylCoA_DH/ox_N"/>
</dbReference>
<accession>A0A937X6M0</accession>
<name>A0A937X6M0_UNCEI</name>
<dbReference type="SUPFAM" id="SSF47203">
    <property type="entry name" value="Acyl-CoA dehydrogenase C-terminal domain-like"/>
    <property type="match status" value="1"/>
</dbReference>
<dbReference type="SUPFAM" id="SSF56645">
    <property type="entry name" value="Acyl-CoA dehydrogenase NM domain-like"/>
    <property type="match status" value="1"/>
</dbReference>
<dbReference type="PIRSF" id="PIRSF016578">
    <property type="entry name" value="HsaA"/>
    <property type="match status" value="1"/>
</dbReference>
<dbReference type="Pfam" id="PF00441">
    <property type="entry name" value="Acyl-CoA_dh_1"/>
    <property type="match status" value="1"/>
</dbReference>
<dbReference type="InterPro" id="IPR009100">
    <property type="entry name" value="AcylCoA_DH/oxidase_NM_dom_sf"/>
</dbReference>